<dbReference type="Pfam" id="PF08662">
    <property type="entry name" value="eIF2A"/>
    <property type="match status" value="1"/>
</dbReference>
<organism evidence="6 7">
    <name type="scientific">Reticulibacter mediterranei</name>
    <dbReference type="NCBI Taxonomy" id="2778369"/>
    <lineage>
        <taxon>Bacteria</taxon>
        <taxon>Bacillati</taxon>
        <taxon>Chloroflexota</taxon>
        <taxon>Ktedonobacteria</taxon>
        <taxon>Ktedonobacterales</taxon>
        <taxon>Reticulibacteraceae</taxon>
        <taxon>Reticulibacter</taxon>
    </lineage>
</organism>
<evidence type="ECO:0000313" key="6">
    <source>
        <dbReference type="EMBL" id="GHO89971.1"/>
    </source>
</evidence>
<feature type="domain" description="Translation initiation factor beta propellor-like" evidence="5">
    <location>
        <begin position="216"/>
        <end position="345"/>
    </location>
</feature>
<dbReference type="InterPro" id="IPR013979">
    <property type="entry name" value="TIF_beta_prop-like"/>
</dbReference>
<dbReference type="Gene3D" id="2.130.10.10">
    <property type="entry name" value="YVTN repeat-like/Quinoprotein amine dehydrogenase"/>
    <property type="match status" value="3"/>
</dbReference>
<feature type="compositionally biased region" description="Low complexity" evidence="4">
    <location>
        <begin position="46"/>
        <end position="65"/>
    </location>
</feature>
<dbReference type="PROSITE" id="PS50294">
    <property type="entry name" value="WD_REPEATS_REGION"/>
    <property type="match status" value="2"/>
</dbReference>
<dbReference type="RefSeq" id="WP_220200985.1">
    <property type="nucleotide sequence ID" value="NZ_BNJK01000001.1"/>
</dbReference>
<feature type="repeat" description="WD" evidence="3">
    <location>
        <begin position="163"/>
        <end position="204"/>
    </location>
</feature>
<gene>
    <name evidence="6" type="ORF">KSF_000190</name>
</gene>
<keyword evidence="7" id="KW-1185">Reference proteome</keyword>
<dbReference type="SUPFAM" id="SSF50978">
    <property type="entry name" value="WD40 repeat-like"/>
    <property type="match status" value="1"/>
</dbReference>
<dbReference type="PANTHER" id="PTHR19848:SF8">
    <property type="entry name" value="F-BOX AND WD REPEAT DOMAIN CONTAINING 7"/>
    <property type="match status" value="1"/>
</dbReference>
<feature type="region of interest" description="Disordered" evidence="4">
    <location>
        <begin position="43"/>
        <end position="69"/>
    </location>
</feature>
<name>A0A8J3IGS8_9CHLR</name>
<dbReference type="Pfam" id="PF00400">
    <property type="entry name" value="WD40"/>
    <property type="match status" value="4"/>
</dbReference>
<dbReference type="PANTHER" id="PTHR19848">
    <property type="entry name" value="WD40 REPEAT PROTEIN"/>
    <property type="match status" value="1"/>
</dbReference>
<evidence type="ECO:0000256" key="4">
    <source>
        <dbReference type="SAM" id="MobiDB-lite"/>
    </source>
</evidence>
<dbReference type="InterPro" id="IPR001680">
    <property type="entry name" value="WD40_rpt"/>
</dbReference>
<proteinExistence type="predicted"/>
<protein>
    <recommendedName>
        <fullName evidence="5">Translation initiation factor beta propellor-like domain-containing protein</fullName>
    </recommendedName>
</protein>
<reference evidence="6" key="1">
    <citation type="submission" date="2020-10" db="EMBL/GenBank/DDBJ databases">
        <title>Taxonomic study of unclassified bacteria belonging to the class Ktedonobacteria.</title>
        <authorList>
            <person name="Yabe S."/>
            <person name="Wang C.M."/>
            <person name="Zheng Y."/>
            <person name="Sakai Y."/>
            <person name="Cavaletti L."/>
            <person name="Monciardini P."/>
            <person name="Donadio S."/>
        </authorList>
    </citation>
    <scope>NUCLEOTIDE SEQUENCE</scope>
    <source>
        <strain evidence="6">ID150040</strain>
    </source>
</reference>
<keyword evidence="1 3" id="KW-0853">WD repeat</keyword>
<dbReference type="PROSITE" id="PS50082">
    <property type="entry name" value="WD_REPEATS_2"/>
    <property type="match status" value="3"/>
</dbReference>
<dbReference type="SMART" id="SM00320">
    <property type="entry name" value="WD40"/>
    <property type="match status" value="7"/>
</dbReference>
<dbReference type="Proteomes" id="UP000597444">
    <property type="component" value="Unassembled WGS sequence"/>
</dbReference>
<keyword evidence="2" id="KW-0677">Repeat</keyword>
<accession>A0A8J3IGS8</accession>
<dbReference type="InterPro" id="IPR036322">
    <property type="entry name" value="WD40_repeat_dom_sf"/>
</dbReference>
<dbReference type="InterPro" id="IPR015943">
    <property type="entry name" value="WD40/YVTN_repeat-like_dom_sf"/>
</dbReference>
<sequence>MNHHETLCIKTNTSSSFNARYPLSRRMVLLGLVGAAMTACGQNPKSSIGSSTTATAIPSTTTPSTNQPLLTYPNGGWAVSWSPDGKRIASGRHGKNNNLEIWDANTGKTLLTYTGHTDPVEALAWSPDGQFLASGSSANTNSNTSTTSIQIWHASTKQKRLTYSAHTYTITQIAWSPDGTRIASAALDGTARIWDPLTGKTIHILENNPGQAFLGIQALSWSPDGNFLVTGDYSSGSGGPYPPLTVKVWDTHSGKASLTLDTPGAALAWSPQGNTIAIGQGQFEDHSEAAIHFWDAISGKKLGSLQAIYTVLSLAWSPNGKYIASGGGDTQAEGSDNQVQVWDVSRGKNLHTFKGGLTFVSSLSWSPDSTRIVVGSAGDMTIPVWQAIP</sequence>
<evidence type="ECO:0000256" key="2">
    <source>
        <dbReference type="ARBA" id="ARBA00022737"/>
    </source>
</evidence>
<feature type="repeat" description="WD" evidence="3">
    <location>
        <begin position="353"/>
        <end position="389"/>
    </location>
</feature>
<dbReference type="CDD" id="cd00200">
    <property type="entry name" value="WD40"/>
    <property type="match status" value="1"/>
</dbReference>
<evidence type="ECO:0000256" key="3">
    <source>
        <dbReference type="PROSITE-ProRule" id="PRU00221"/>
    </source>
</evidence>
<feature type="repeat" description="WD" evidence="3">
    <location>
        <begin position="113"/>
        <end position="136"/>
    </location>
</feature>
<dbReference type="EMBL" id="BNJK01000001">
    <property type="protein sequence ID" value="GHO89971.1"/>
    <property type="molecule type" value="Genomic_DNA"/>
</dbReference>
<evidence type="ECO:0000256" key="1">
    <source>
        <dbReference type="ARBA" id="ARBA00022574"/>
    </source>
</evidence>
<evidence type="ECO:0000259" key="5">
    <source>
        <dbReference type="Pfam" id="PF08662"/>
    </source>
</evidence>
<evidence type="ECO:0000313" key="7">
    <source>
        <dbReference type="Proteomes" id="UP000597444"/>
    </source>
</evidence>
<dbReference type="AlphaFoldDB" id="A0A8J3IGS8"/>
<comment type="caution">
    <text evidence="6">The sequence shown here is derived from an EMBL/GenBank/DDBJ whole genome shotgun (WGS) entry which is preliminary data.</text>
</comment>